<feature type="compositionally biased region" description="Basic and acidic residues" evidence="7">
    <location>
        <begin position="841"/>
        <end position="875"/>
    </location>
</feature>
<evidence type="ECO:0000313" key="9">
    <source>
        <dbReference type="EMBL" id="KAJ2799702.1"/>
    </source>
</evidence>
<dbReference type="Gene3D" id="3.90.640.10">
    <property type="entry name" value="Actin, Chain A, domain 4"/>
    <property type="match status" value="1"/>
</dbReference>
<dbReference type="Proteomes" id="UP001140094">
    <property type="component" value="Unassembled WGS sequence"/>
</dbReference>
<evidence type="ECO:0000256" key="2">
    <source>
        <dbReference type="ARBA" id="ARBA00022729"/>
    </source>
</evidence>
<dbReference type="InterPro" id="IPR029048">
    <property type="entry name" value="HSP70_C_sf"/>
</dbReference>
<dbReference type="GO" id="GO:0005788">
    <property type="term" value="C:endoplasmic reticulum lumen"/>
    <property type="evidence" value="ECO:0007669"/>
    <property type="project" value="UniProtKB-SubCell"/>
</dbReference>
<evidence type="ECO:0000256" key="5">
    <source>
        <dbReference type="ARBA" id="ARBA00022840"/>
    </source>
</evidence>
<feature type="region of interest" description="Disordered" evidence="7">
    <location>
        <begin position="818"/>
        <end position="875"/>
    </location>
</feature>
<evidence type="ECO:0000256" key="7">
    <source>
        <dbReference type="SAM" id="MobiDB-lite"/>
    </source>
</evidence>
<evidence type="ECO:0000256" key="4">
    <source>
        <dbReference type="ARBA" id="ARBA00022824"/>
    </source>
</evidence>
<dbReference type="AlphaFoldDB" id="A0A9W8I035"/>
<dbReference type="GO" id="GO:0140662">
    <property type="term" value="F:ATP-dependent protein folding chaperone"/>
    <property type="evidence" value="ECO:0007669"/>
    <property type="project" value="InterPro"/>
</dbReference>
<dbReference type="OrthoDB" id="10262720at2759"/>
<keyword evidence="5" id="KW-0067">ATP-binding</keyword>
<dbReference type="EMBL" id="JANBUO010001130">
    <property type="protein sequence ID" value="KAJ2799702.1"/>
    <property type="molecule type" value="Genomic_DNA"/>
</dbReference>
<gene>
    <name evidence="9" type="primary">LHS1</name>
    <name evidence="9" type="ORF">H4R20_004331</name>
</gene>
<proteinExistence type="predicted"/>
<evidence type="ECO:0000256" key="8">
    <source>
        <dbReference type="SAM" id="Phobius"/>
    </source>
</evidence>
<name>A0A9W8I035_9FUNG</name>
<keyword evidence="6" id="KW-0143">Chaperone</keyword>
<evidence type="ECO:0000256" key="1">
    <source>
        <dbReference type="ARBA" id="ARBA00004319"/>
    </source>
</evidence>
<dbReference type="PANTHER" id="PTHR45639:SF3">
    <property type="entry name" value="HYPOXIA UP-REGULATED PROTEIN 1"/>
    <property type="match status" value="1"/>
</dbReference>
<dbReference type="PRINTS" id="PR00301">
    <property type="entry name" value="HEATSHOCK70"/>
</dbReference>
<keyword evidence="8" id="KW-1133">Transmembrane helix</keyword>
<dbReference type="GO" id="GO:0005524">
    <property type="term" value="F:ATP binding"/>
    <property type="evidence" value="ECO:0007669"/>
    <property type="project" value="UniProtKB-KW"/>
</dbReference>
<dbReference type="GO" id="GO:0030968">
    <property type="term" value="P:endoplasmic reticulum unfolded protein response"/>
    <property type="evidence" value="ECO:0007669"/>
    <property type="project" value="TreeGrafter"/>
</dbReference>
<keyword evidence="8" id="KW-0812">Transmembrane</keyword>
<dbReference type="SUPFAM" id="SSF100934">
    <property type="entry name" value="Heat shock protein 70kD (HSP70), C-terminal subdomain"/>
    <property type="match status" value="1"/>
</dbReference>
<dbReference type="PANTHER" id="PTHR45639">
    <property type="entry name" value="HSC70CB, ISOFORM G-RELATED"/>
    <property type="match status" value="1"/>
</dbReference>
<dbReference type="InterPro" id="IPR029047">
    <property type="entry name" value="HSP70_peptide-bd_sf"/>
</dbReference>
<dbReference type="Gene3D" id="3.30.420.40">
    <property type="match status" value="2"/>
</dbReference>
<keyword evidence="8" id="KW-0472">Membrane</keyword>
<protein>
    <submittedName>
        <fullName evidence="9">Lumenal Hsp70 protein</fullName>
    </submittedName>
</protein>
<dbReference type="Gene3D" id="3.30.30.30">
    <property type="match status" value="1"/>
</dbReference>
<organism evidence="9 10">
    <name type="scientific">Coemansia guatemalensis</name>
    <dbReference type="NCBI Taxonomy" id="2761395"/>
    <lineage>
        <taxon>Eukaryota</taxon>
        <taxon>Fungi</taxon>
        <taxon>Fungi incertae sedis</taxon>
        <taxon>Zoopagomycota</taxon>
        <taxon>Kickxellomycotina</taxon>
        <taxon>Kickxellomycetes</taxon>
        <taxon>Kickxellales</taxon>
        <taxon>Kickxellaceae</taxon>
        <taxon>Coemansia</taxon>
    </lineage>
</organism>
<dbReference type="SUPFAM" id="SSF53067">
    <property type="entry name" value="Actin-like ATPase domain"/>
    <property type="match status" value="2"/>
</dbReference>
<keyword evidence="4" id="KW-0256">Endoplasmic reticulum</keyword>
<dbReference type="CDD" id="cd10230">
    <property type="entry name" value="ASKHA_NBD_HSP70_HYOU1"/>
    <property type="match status" value="1"/>
</dbReference>
<feature type="compositionally biased region" description="Acidic residues" evidence="7">
    <location>
        <begin position="822"/>
        <end position="840"/>
    </location>
</feature>
<comment type="subcellular location">
    <subcellularLocation>
        <location evidence="1">Endoplasmic reticulum lumen</location>
    </subcellularLocation>
</comment>
<evidence type="ECO:0000256" key="3">
    <source>
        <dbReference type="ARBA" id="ARBA00022741"/>
    </source>
</evidence>
<dbReference type="Gene3D" id="1.20.1270.10">
    <property type="match status" value="1"/>
</dbReference>
<reference evidence="9" key="1">
    <citation type="submission" date="2022-07" db="EMBL/GenBank/DDBJ databases">
        <title>Phylogenomic reconstructions and comparative analyses of Kickxellomycotina fungi.</title>
        <authorList>
            <person name="Reynolds N.K."/>
            <person name="Stajich J.E."/>
            <person name="Barry K."/>
            <person name="Grigoriev I.V."/>
            <person name="Crous P."/>
            <person name="Smith M.E."/>
        </authorList>
    </citation>
    <scope>NUCLEOTIDE SEQUENCE</scope>
    <source>
        <strain evidence="9">NRRL 1565</strain>
    </source>
</reference>
<dbReference type="Pfam" id="PF00012">
    <property type="entry name" value="HSP70"/>
    <property type="match status" value="1"/>
</dbReference>
<keyword evidence="10" id="KW-1185">Reference proteome</keyword>
<dbReference type="InterPro" id="IPR013126">
    <property type="entry name" value="Hsp_70_fam"/>
</dbReference>
<sequence length="875" mass="92714">MAESNGGAGRGTPRRLGILRLLFAVMCLVVCANTAVVGIDFGTEWFTIALAKPGRALDLVLNRDANRQTAAVVTVDGLERTFGANAVALAARHPEQTFAGVRNLLGAAYDSEEAAAYREQFPNRMVREAETGAVAFASGEEDGAVLTVPEIVAMQLRYAQQLVVESEGVEVRDVVLTVPPFFGRQQRQAMLDAAALAGLRTVALVNDGSAVALSYAMSRTFERAERHVIYDMGAGKTAVTVVGMYERKAGAKSKRAPVVSVQAYAADRMLGGQTLDFLVRDLLVARFAGDSAETESAVRGSARAMTRLLREAKRVKTILSANTEATAAVEGLHGGADLRTRVTRAELESAAAHLVPRIGAPVERALAAANVTLDDVATIVLVGGGTRVPLVQQTLAREFGSERLSRAVNAEEACVLGAAFRGAALSSHFRVRDVRLRDAAPYAVRAAYSSDATPGAAPAEETLVLLPAFGAVGARRTIRSARTSDMTIEFEAQASDRAGAWEPLASARVGGVSTAASKLKSRDVLSETPEVRVVVHITELGAFEVVKAEALFNVTNPAYTAYVADLAAWDAEAAAASADDASLRARPTPPPEATTEAVLLDVDIDYAHIARLSDEALRRSRKLLQRMDDDDAARVARHAAINQLESLIYHLRDAAEEDDVIQVTTAAQRAALDAALAAAAQWLDDHGESASVDAAEAQIATLKELEAPIVYRKSQLAERPSRVAALQAAITQAENFTALIRSEHTSPPADDAVVRALEALEDIIDSTVSWLDSLVAQQDALAPSDDPVLTLADVDAKALAITQKLARLIAANAQKAASAETSEADADSSAAEEDVPEQEDAPEREYGEPVAEDHSGTLSANEHETSAQPADHVEL</sequence>
<keyword evidence="3" id="KW-0547">Nucleotide-binding</keyword>
<dbReference type="InterPro" id="IPR043129">
    <property type="entry name" value="ATPase_NBD"/>
</dbReference>
<evidence type="ECO:0000313" key="10">
    <source>
        <dbReference type="Proteomes" id="UP001140094"/>
    </source>
</evidence>
<dbReference type="Gene3D" id="2.60.34.10">
    <property type="entry name" value="Substrate Binding Domain Of DNAk, Chain A, domain 1"/>
    <property type="match status" value="1"/>
</dbReference>
<keyword evidence="2" id="KW-0732">Signal</keyword>
<dbReference type="GO" id="GO:0034663">
    <property type="term" value="C:endoplasmic reticulum chaperone complex"/>
    <property type="evidence" value="ECO:0007669"/>
    <property type="project" value="TreeGrafter"/>
</dbReference>
<dbReference type="InterPro" id="IPR018181">
    <property type="entry name" value="Heat_shock_70_CS"/>
</dbReference>
<comment type="caution">
    <text evidence="9">The sequence shown here is derived from an EMBL/GenBank/DDBJ whole genome shotgun (WGS) entry which is preliminary data.</text>
</comment>
<accession>A0A9W8I035</accession>
<feature type="transmembrane region" description="Helical" evidence="8">
    <location>
        <begin position="21"/>
        <end position="39"/>
    </location>
</feature>
<dbReference type="PROSITE" id="PS01036">
    <property type="entry name" value="HSP70_3"/>
    <property type="match status" value="1"/>
</dbReference>
<evidence type="ECO:0000256" key="6">
    <source>
        <dbReference type="ARBA" id="ARBA00023186"/>
    </source>
</evidence>